<gene>
    <name evidence="4" type="ORF">TrST_g743</name>
</gene>
<protein>
    <recommendedName>
        <fullName evidence="6">Macro domain-containing protein</fullName>
    </recommendedName>
</protein>
<evidence type="ECO:0000313" key="4">
    <source>
        <dbReference type="EMBL" id="GMH66564.1"/>
    </source>
</evidence>
<dbReference type="InterPro" id="IPR002589">
    <property type="entry name" value="Macro_dom"/>
</dbReference>
<reference evidence="5" key="1">
    <citation type="journal article" date="2023" name="Commun. Biol.">
        <title>Genome analysis of Parmales, the sister group of diatoms, reveals the evolutionary specialization of diatoms from phago-mixotrophs to photoautotrophs.</title>
        <authorList>
            <person name="Ban H."/>
            <person name="Sato S."/>
            <person name="Yoshikawa S."/>
            <person name="Yamada K."/>
            <person name="Nakamura Y."/>
            <person name="Ichinomiya M."/>
            <person name="Sato N."/>
            <person name="Blanc-Mathieu R."/>
            <person name="Endo H."/>
            <person name="Kuwata A."/>
            <person name="Ogata H."/>
        </authorList>
    </citation>
    <scope>NUCLEOTIDE SEQUENCE [LARGE SCALE GENOMIC DNA]</scope>
    <source>
        <strain evidence="5">NIES 3701</strain>
    </source>
</reference>
<dbReference type="PROSITE" id="PS51154">
    <property type="entry name" value="MACRO"/>
    <property type="match status" value="1"/>
</dbReference>
<proteinExistence type="predicted"/>
<feature type="compositionally biased region" description="Gly residues" evidence="1">
    <location>
        <begin position="488"/>
        <end position="498"/>
    </location>
</feature>
<feature type="domain" description="Macro" evidence="3">
    <location>
        <begin position="30"/>
        <end position="211"/>
    </location>
</feature>
<dbReference type="Pfam" id="PF01661">
    <property type="entry name" value="Macro"/>
    <property type="match status" value="1"/>
</dbReference>
<feature type="domain" description="CRAL-TRIO" evidence="2">
    <location>
        <begin position="329"/>
        <end position="486"/>
    </location>
</feature>
<sequence length="514" mass="58296">MPPLSTASVSLASIPPYASASAAEAPIEQEAPFHIDNAVNSKIKLFRGKVYSVDADAALIATNESFSERGGVVGEIWQHLGKELERECQRADKVRTGEVCMTSAGNLPCKRLLHTVGPRYNEQYRTAAENALHFCYRNSLRMLKEESLKTLALTCVYTKRKRYPRPDAAHIVCRTVRRFLERFGDSIDSLVFCFDEEEDEEIYKQVLPLYFPRTEEELAFSVANLPKDVGNADGETVIAERKIRINSFPTAPKISKALFEEKASKLVGGFAEQEALVQLDRYMPKVAGFAQMVPDQDEIRKANVQKQLKNMNKSERGNLRYERMLRDSRLEDLSDIAKLGFIYKSGRDINGRTIIVIVARHLPAKAIDMNRVLLYIIRVMDSIVEREYSIVYVHSTMQSQNQPELSWMQEVTAIFNRKYKKNLKRFFVVHPTFWVKMVFWALSPIISDKFWMKLKYVSELSELEKYLELDKLGLPSVVVDYDRKRSGSGVGGGGGGGAMPPQAPERVTDITKGL</sequence>
<keyword evidence="5" id="KW-1185">Reference proteome</keyword>
<dbReference type="PROSITE" id="PS50191">
    <property type="entry name" value="CRAL_TRIO"/>
    <property type="match status" value="1"/>
</dbReference>
<dbReference type="Gene3D" id="3.40.220.10">
    <property type="entry name" value="Leucine Aminopeptidase, subunit E, domain 1"/>
    <property type="match status" value="1"/>
</dbReference>
<evidence type="ECO:0008006" key="6">
    <source>
        <dbReference type="Google" id="ProtNLM"/>
    </source>
</evidence>
<dbReference type="SMART" id="SM00506">
    <property type="entry name" value="A1pp"/>
    <property type="match status" value="1"/>
</dbReference>
<accession>A0A9W7ADU7</accession>
<dbReference type="AlphaFoldDB" id="A0A9W7ADU7"/>
<comment type="caution">
    <text evidence="4">The sequence shown here is derived from an EMBL/GenBank/DDBJ whole genome shotgun (WGS) entry which is preliminary data.</text>
</comment>
<dbReference type="Pfam" id="PF13716">
    <property type="entry name" value="CRAL_TRIO_2"/>
    <property type="match status" value="1"/>
</dbReference>
<dbReference type="SUPFAM" id="SSF52949">
    <property type="entry name" value="Macro domain-like"/>
    <property type="match status" value="1"/>
</dbReference>
<evidence type="ECO:0000259" key="2">
    <source>
        <dbReference type="PROSITE" id="PS50191"/>
    </source>
</evidence>
<organism evidence="4 5">
    <name type="scientific">Triparma strigata</name>
    <dbReference type="NCBI Taxonomy" id="1606541"/>
    <lineage>
        <taxon>Eukaryota</taxon>
        <taxon>Sar</taxon>
        <taxon>Stramenopiles</taxon>
        <taxon>Ochrophyta</taxon>
        <taxon>Bolidophyceae</taxon>
        <taxon>Parmales</taxon>
        <taxon>Triparmaceae</taxon>
        <taxon>Triparma</taxon>
    </lineage>
</organism>
<dbReference type="InterPro" id="IPR043472">
    <property type="entry name" value="Macro_dom-like"/>
</dbReference>
<evidence type="ECO:0000256" key="1">
    <source>
        <dbReference type="SAM" id="MobiDB-lite"/>
    </source>
</evidence>
<dbReference type="Gene3D" id="3.40.525.10">
    <property type="entry name" value="CRAL-TRIO lipid binding domain"/>
    <property type="match status" value="1"/>
</dbReference>
<feature type="region of interest" description="Disordered" evidence="1">
    <location>
        <begin position="487"/>
        <end position="514"/>
    </location>
</feature>
<dbReference type="Proteomes" id="UP001165085">
    <property type="component" value="Unassembled WGS sequence"/>
</dbReference>
<dbReference type="OrthoDB" id="365077at2759"/>
<evidence type="ECO:0000313" key="5">
    <source>
        <dbReference type="Proteomes" id="UP001165085"/>
    </source>
</evidence>
<dbReference type="SMART" id="SM00516">
    <property type="entry name" value="SEC14"/>
    <property type="match status" value="1"/>
</dbReference>
<dbReference type="CDD" id="cd00170">
    <property type="entry name" value="SEC14"/>
    <property type="match status" value="1"/>
</dbReference>
<dbReference type="PANTHER" id="PTHR11106:SF72">
    <property type="entry name" value="GANGLIOSIDE-INDUCED DIFFERENTIATION-ASSOCIATED PROTEIN 2"/>
    <property type="match status" value="1"/>
</dbReference>
<dbReference type="EMBL" id="BRXY01000109">
    <property type="protein sequence ID" value="GMH66564.1"/>
    <property type="molecule type" value="Genomic_DNA"/>
</dbReference>
<name>A0A9W7ADU7_9STRA</name>
<dbReference type="PANTHER" id="PTHR11106">
    <property type="entry name" value="GANGLIOSIDE INDUCED DIFFERENTIATION ASSOCIATED PROTEIN 2-RELATED"/>
    <property type="match status" value="1"/>
</dbReference>
<evidence type="ECO:0000259" key="3">
    <source>
        <dbReference type="PROSITE" id="PS51154"/>
    </source>
</evidence>
<dbReference type="SUPFAM" id="SSF52087">
    <property type="entry name" value="CRAL/TRIO domain"/>
    <property type="match status" value="1"/>
</dbReference>
<dbReference type="InterPro" id="IPR001251">
    <property type="entry name" value="CRAL-TRIO_dom"/>
</dbReference>
<dbReference type="InterPro" id="IPR036865">
    <property type="entry name" value="CRAL-TRIO_dom_sf"/>
</dbReference>